<organism evidence="2">
    <name type="scientific">viral metagenome</name>
    <dbReference type="NCBI Taxonomy" id="1070528"/>
    <lineage>
        <taxon>unclassified sequences</taxon>
        <taxon>metagenomes</taxon>
        <taxon>organismal metagenomes</taxon>
    </lineage>
</organism>
<protein>
    <submittedName>
        <fullName evidence="2">Uncharacterized protein</fullName>
    </submittedName>
</protein>
<name>A0A6C0J8J3_9ZZZZ</name>
<accession>A0A6C0J8J3</accession>
<keyword evidence="1" id="KW-0472">Membrane</keyword>
<keyword evidence="1" id="KW-1133">Transmembrane helix</keyword>
<proteinExistence type="predicted"/>
<evidence type="ECO:0000313" key="2">
    <source>
        <dbReference type="EMBL" id="QHU00328.1"/>
    </source>
</evidence>
<feature type="transmembrane region" description="Helical" evidence="1">
    <location>
        <begin position="106"/>
        <end position="127"/>
    </location>
</feature>
<feature type="transmembrane region" description="Helical" evidence="1">
    <location>
        <begin position="13"/>
        <end position="32"/>
    </location>
</feature>
<dbReference type="AlphaFoldDB" id="A0A6C0J8J3"/>
<feature type="transmembrane region" description="Helical" evidence="1">
    <location>
        <begin position="74"/>
        <end position="94"/>
    </location>
</feature>
<dbReference type="EMBL" id="MN740326">
    <property type="protein sequence ID" value="QHU00328.1"/>
    <property type="molecule type" value="Genomic_DNA"/>
</dbReference>
<evidence type="ECO:0000256" key="1">
    <source>
        <dbReference type="SAM" id="Phobius"/>
    </source>
</evidence>
<keyword evidence="1" id="KW-0812">Transmembrane</keyword>
<reference evidence="2" key="1">
    <citation type="journal article" date="2020" name="Nature">
        <title>Giant virus diversity and host interactions through global metagenomics.</title>
        <authorList>
            <person name="Schulz F."/>
            <person name="Roux S."/>
            <person name="Paez-Espino D."/>
            <person name="Jungbluth S."/>
            <person name="Walsh D.A."/>
            <person name="Denef V.J."/>
            <person name="McMahon K.D."/>
            <person name="Konstantinidis K.T."/>
            <person name="Eloe-Fadrosh E.A."/>
            <person name="Kyrpides N.C."/>
            <person name="Woyke T."/>
        </authorList>
    </citation>
    <scope>NUCLEOTIDE SEQUENCE</scope>
    <source>
        <strain evidence="2">GVMAG-M-3300025860-12</strain>
    </source>
</reference>
<feature type="transmembrane region" description="Helical" evidence="1">
    <location>
        <begin position="53"/>
        <end position="68"/>
    </location>
</feature>
<sequence length="136" mass="16420">MNLSFKFFDKEEWSVYGTLNTIIILILLKLFNQQYNYQTLIFSSLIGMMDSDLLPKILFTGFLNFLVMDCTEEWIYKSLIYIFGVIITHQIKYNNYIHKSFTKNKLLLYTFRITVIIFMIHLFVLLYDKYLCIPYK</sequence>